<evidence type="ECO:0008006" key="5">
    <source>
        <dbReference type="Google" id="ProtNLM"/>
    </source>
</evidence>
<gene>
    <name evidence="2" type="ORF">Strain138_002937</name>
    <name evidence="3" type="ORF">Strain318_002935</name>
</gene>
<evidence type="ECO:0000313" key="4">
    <source>
        <dbReference type="Proteomes" id="UP001229955"/>
    </source>
</evidence>
<dbReference type="KEGG" id="pspc:Strain318_002935"/>
<accession>A0AA49K2W1</accession>
<evidence type="ECO:0000313" key="3">
    <source>
        <dbReference type="EMBL" id="WKW16519.1"/>
    </source>
</evidence>
<name>A0AA49K2W1_9BACT</name>
<evidence type="ECO:0000313" key="2">
    <source>
        <dbReference type="EMBL" id="WKW13613.1"/>
    </source>
</evidence>
<dbReference type="EMBL" id="CP130613">
    <property type="protein sequence ID" value="WKW16519.1"/>
    <property type="molecule type" value="Genomic_DNA"/>
</dbReference>
<sequence length="435" mass="47724">MSAFPRLLRLAPAVLGVLLLFASPAAAQSAAAPRPEPASEPRLRVFLDCPTGGCDRNYLVTNLPFVLWTQDRLDADVHALITGLGTAAGGTEYTIALLGRAAFAARSDTLRATIAPNSTDEMRRREMARVLTIGLLPFAVRVSDTGPFSVRYDAPTVPDGGIGSVIRDPWNFWVYRLRANGSGNAETLNSSYNINGSVNISRTTELWKLSLNLYEEYRANTFTLSDGTEPTYILRSSDMSARVVRSVTEHWSVGTRGTGGRSDFRNQDAFAGIDVSAEYNVYPWKEATSRQLIAALALGARHFDYRDTTIFDEVAETRPIARAILSGESRQQWGTLDAALRYTHFLHDAALYNVSFNGRAQVRLTRGLAVELRGEAAKVNDQLYLRRGGASDEEVLTRQRALATNFRIGGSVGLSFTFGSIYNTIVNPRLDELGT</sequence>
<reference evidence="3" key="1">
    <citation type="submission" date="2023-07" db="EMBL/GenBank/DDBJ databases">
        <authorList>
            <person name="Haufschild T."/>
            <person name="Kallscheuer N."/>
            <person name="Hammer J."/>
            <person name="Kohn T."/>
            <person name="Kabuu M."/>
            <person name="Jogler M."/>
            <person name="Wohfarth N."/>
            <person name="Heuer A."/>
            <person name="Rohde M."/>
            <person name="van Teeseling M.C.F."/>
            <person name="Jogler C."/>
        </authorList>
    </citation>
    <scope>NUCLEOTIDE SEQUENCE</scope>
    <source>
        <strain evidence="2">Strain 138</strain>
        <strain evidence="3">Strain 318</strain>
    </source>
</reference>
<dbReference type="RefSeq" id="WP_367886451.1">
    <property type="nucleotide sequence ID" value="NZ_CP130612.1"/>
</dbReference>
<keyword evidence="1" id="KW-0732">Signal</keyword>
<proteinExistence type="predicted"/>
<feature type="signal peptide" evidence="1">
    <location>
        <begin position="1"/>
        <end position="27"/>
    </location>
</feature>
<accession>A0AA49JXD7</accession>
<dbReference type="Proteomes" id="UP001229955">
    <property type="component" value="Chromosome"/>
</dbReference>
<organism evidence="3 4">
    <name type="scientific">Pseudogemmatithrix spongiicola</name>
    <dbReference type="NCBI Taxonomy" id="3062599"/>
    <lineage>
        <taxon>Bacteria</taxon>
        <taxon>Pseudomonadati</taxon>
        <taxon>Gemmatimonadota</taxon>
        <taxon>Gemmatimonadia</taxon>
        <taxon>Gemmatimonadales</taxon>
        <taxon>Gemmatimonadaceae</taxon>
        <taxon>Pseudogemmatithrix</taxon>
    </lineage>
</organism>
<feature type="chain" id="PRO_5041468196" description="DUF481 domain-containing protein" evidence="1">
    <location>
        <begin position="28"/>
        <end position="435"/>
    </location>
</feature>
<keyword evidence="4" id="KW-1185">Reference proteome</keyword>
<protein>
    <recommendedName>
        <fullName evidence="5">DUF481 domain-containing protein</fullName>
    </recommendedName>
</protein>
<evidence type="ECO:0000256" key="1">
    <source>
        <dbReference type="SAM" id="SignalP"/>
    </source>
</evidence>
<dbReference type="AlphaFoldDB" id="A0AA49K2W1"/>
<dbReference type="EMBL" id="CP130612">
    <property type="protein sequence ID" value="WKW13613.1"/>
    <property type="molecule type" value="Genomic_DNA"/>
</dbReference>